<dbReference type="InterPro" id="IPR014001">
    <property type="entry name" value="Helicase_ATP-bd"/>
</dbReference>
<dbReference type="OrthoDB" id="9774462at2"/>
<evidence type="ECO:0000256" key="2">
    <source>
        <dbReference type="ARBA" id="ARBA00022840"/>
    </source>
</evidence>
<dbReference type="Pfam" id="PF00271">
    <property type="entry name" value="Helicase_C"/>
    <property type="match status" value="1"/>
</dbReference>
<dbReference type="Proteomes" id="UP000236497">
    <property type="component" value="Unassembled WGS sequence"/>
</dbReference>
<dbReference type="PROSITE" id="PS51194">
    <property type="entry name" value="HELICASE_CTER"/>
    <property type="match status" value="1"/>
</dbReference>
<keyword evidence="6" id="KW-1185">Reference proteome</keyword>
<dbReference type="Pfam" id="PF09369">
    <property type="entry name" value="MZB"/>
    <property type="match status" value="1"/>
</dbReference>
<dbReference type="GO" id="GO:0005524">
    <property type="term" value="F:ATP binding"/>
    <property type="evidence" value="ECO:0007669"/>
    <property type="project" value="UniProtKB-KW"/>
</dbReference>
<dbReference type="GO" id="GO:0036297">
    <property type="term" value="P:interstrand cross-link repair"/>
    <property type="evidence" value="ECO:0007669"/>
    <property type="project" value="TreeGrafter"/>
</dbReference>
<dbReference type="InterPro" id="IPR011545">
    <property type="entry name" value="DEAD/DEAH_box_helicase_dom"/>
</dbReference>
<accession>A0A0H5SFN9</accession>
<dbReference type="Pfam" id="PF00270">
    <property type="entry name" value="DEAD"/>
    <property type="match status" value="1"/>
</dbReference>
<dbReference type="PROSITE" id="PS51192">
    <property type="entry name" value="HELICASE_ATP_BIND_1"/>
    <property type="match status" value="1"/>
</dbReference>
<dbReference type="InterPro" id="IPR027417">
    <property type="entry name" value="P-loop_NTPase"/>
</dbReference>
<dbReference type="SMART" id="SM00490">
    <property type="entry name" value="HELICc"/>
    <property type="match status" value="1"/>
</dbReference>
<evidence type="ECO:0000259" key="4">
    <source>
        <dbReference type="PROSITE" id="PS51194"/>
    </source>
</evidence>
<gene>
    <name evidence="5" type="ORF">HHT355_0651</name>
</gene>
<dbReference type="InterPro" id="IPR001650">
    <property type="entry name" value="Helicase_C-like"/>
</dbReference>
<keyword evidence="2" id="KW-0067">ATP-binding</keyword>
<protein>
    <recommendedName>
        <fullName evidence="7">Helicase-like protein</fullName>
    </recommendedName>
</protein>
<dbReference type="GO" id="GO:0006289">
    <property type="term" value="P:nucleotide-excision repair"/>
    <property type="evidence" value="ECO:0007669"/>
    <property type="project" value="TreeGrafter"/>
</dbReference>
<dbReference type="EMBL" id="CVTD020000008">
    <property type="protein sequence ID" value="CRZ33855.1"/>
    <property type="molecule type" value="Genomic_DNA"/>
</dbReference>
<evidence type="ECO:0000313" key="5">
    <source>
        <dbReference type="EMBL" id="CRZ33855.1"/>
    </source>
</evidence>
<evidence type="ECO:0000259" key="3">
    <source>
        <dbReference type="PROSITE" id="PS51192"/>
    </source>
</evidence>
<reference evidence="5 6" key="1">
    <citation type="submission" date="2015-06" db="EMBL/GenBank/DDBJ databases">
        <authorList>
            <person name="Wibberg Daniel"/>
        </authorList>
    </citation>
    <scope>NUCLEOTIDE SEQUENCE [LARGE SCALE GENOMIC DNA]</scope>
    <source>
        <strain evidence="5 6">T3/55T</strain>
    </source>
</reference>
<dbReference type="RefSeq" id="WP_103202006.1">
    <property type="nucleotide sequence ID" value="NZ_CVTD020000008.1"/>
</dbReference>
<sequence length="1587" mass="182660">MMLFRPAESSKRIVEFFRKYLLTTFKTNKDIYNRQLKEQLSEDGVISKGPYISMSDSFEKDKTLRELVEEDILCRELLQLSELHPDRKLYKHQVEAICKANNGKNLIITTGTGSGKTECFLIPIINHLMREKEKGTLGPGVRTLIIYPMNALVNDQIRRLRDIFSNYQECGITFGKYTGETLEKYSDALDEFIEREGTEPIKNELISREQMRKTPPHILITNFAMLEYLLLRPGDSIFFNEQNASRWHSIVFDEAHTYCGAKGIEVATLIKRVKAMLNRNDIQFFLTSATLGDEKSNPQIINFAHSLCDVHFDEDSIIRSSTIAPAKPESTSKLDFSIYRELAEKIRNNFASEHILKFLREKGIDIIKAENADEALEKTLYSMILHDDFYYEVRHHLLNKIKPLNQLAEELSVSVDDITDFIAVASNAQNNGDRIFEARYHMFIRGIEGVYVTLNPSNKLFIRKMETYKEDPESNDCGFKVFEITFCYNCNATFIVGQTEDGYLVQKSKFNDDYSPEVYLLDGVYDEYDEENENENKYIVCAKCGAIERASSINGLSCGHSKENYNLLIKVKNSGDKLHTCPCCHVVNTQRSILRPFFLGNEAATAVIATALYNELPDVKITKRFISIDDPFFGNSPEKLIEERENLVKQYLTFSDNRQAAAFFASYLQTTYRENLVKRIMTKICEDNSQVLHQGVRLSTFVSLLEEYFEKHNIYHADERNKQAWLAVIKELTNYKAMNALQNMGILHFDLNIKMPENEKLELSSEETTTLFKIMALFFIKDAAIKLPITLTKADIKRLSYAGEIKGFTCDYTQKKYIRSWLPAIGRENAQTKLLRKLFLGMDNDTILKLLKSIWEILKYYNLIEYDSENGTYYLSSETIMVKNVDKLYICNECKTVTPYCLKNVCINPRCNGRLVEYDYLKAMKDNHYYDVYHNLNINDLIVKEHTAQLSSQKAYSYQNEFKNKHINVLSCSTTFEMGVDVGTLETVFMRNMPPSPASYAQRAGRAGRSSKAAAYSLTYCPNSSHDQNYFKDPVSMIKGTIQPPSFNIDNQKIALRHVFASAFSFFWRKYRELYKRTIGDFLEADGVNAFKKYLETHPEDLKKYLCEVLSPELQKYYEINNYGWISKLFLDDPNNPGVFDIALKKYTSDLEELEKSRTYCTERQRNIEPGSKEDRELSWKIRDIGNSINTIKKQEIIEFLSRNNIIPKYGFPVDTVELMSYGKGGVLDSLRLDRDLFTAISEYAPESEVVADGKLITSRYVRVLSGFAWPEYKYVICRNCHTLIRVIWVEDIPKECKHCGHTLPKKIKKYIIPKFGFIMENGEPEDAGTEKPERTYKGSISYIGDGTRIESNTYSICGKKVIIGSSKMDELAVLNTSNFYICKVCGYAKLYDNDNDLAKEHAHYKPDGYPCSNKTLYPYSLGHEFKTDVVLLKFVSENITEIDVAWTILYSLIEGLCRHLGIDRNELSGCLHWFRNDEFSGIGNYGFVLFDNTPGGAGYVRRMRDISILIGMLEAGAQVVNGCTCGGKEADTACYSCLCNYYNQKQHDILKRRYAIDFFNSLLNGEKKWWGIRLPDIGLVFNMENN</sequence>
<evidence type="ECO:0000256" key="1">
    <source>
        <dbReference type="ARBA" id="ARBA00022741"/>
    </source>
</evidence>
<dbReference type="SUPFAM" id="SSF52540">
    <property type="entry name" value="P-loop containing nucleoside triphosphate hydrolases"/>
    <property type="match status" value="2"/>
</dbReference>
<evidence type="ECO:0000313" key="6">
    <source>
        <dbReference type="Proteomes" id="UP000236497"/>
    </source>
</evidence>
<proteinExistence type="predicted"/>
<dbReference type="PANTHER" id="PTHR47957">
    <property type="entry name" value="ATP-DEPENDENT HELICASE HRQ1"/>
    <property type="match status" value="1"/>
</dbReference>
<feature type="domain" description="Helicase ATP-binding" evidence="3">
    <location>
        <begin position="97"/>
        <end position="309"/>
    </location>
</feature>
<dbReference type="SMART" id="SM00487">
    <property type="entry name" value="DEXDc"/>
    <property type="match status" value="1"/>
</dbReference>
<dbReference type="InterPro" id="IPR018973">
    <property type="entry name" value="MZB"/>
</dbReference>
<dbReference type="PANTHER" id="PTHR47957:SF3">
    <property type="entry name" value="ATP-DEPENDENT HELICASE HRQ1"/>
    <property type="match status" value="1"/>
</dbReference>
<dbReference type="Gene3D" id="3.40.50.300">
    <property type="entry name" value="P-loop containing nucleotide triphosphate hydrolases"/>
    <property type="match status" value="2"/>
</dbReference>
<name>A0A0H5SFN9_HERHM</name>
<evidence type="ECO:0008006" key="7">
    <source>
        <dbReference type="Google" id="ProtNLM"/>
    </source>
</evidence>
<dbReference type="GO" id="GO:0003676">
    <property type="term" value="F:nucleic acid binding"/>
    <property type="evidence" value="ECO:0007669"/>
    <property type="project" value="InterPro"/>
</dbReference>
<dbReference type="GO" id="GO:0043138">
    <property type="term" value="F:3'-5' DNA helicase activity"/>
    <property type="evidence" value="ECO:0007669"/>
    <property type="project" value="TreeGrafter"/>
</dbReference>
<keyword evidence="1" id="KW-0547">Nucleotide-binding</keyword>
<feature type="domain" description="Helicase C-terminal" evidence="4">
    <location>
        <begin position="884"/>
        <end position="1055"/>
    </location>
</feature>
<organism evidence="5 6">
    <name type="scientific">Herbinix hemicellulosilytica</name>
    <dbReference type="NCBI Taxonomy" id="1564487"/>
    <lineage>
        <taxon>Bacteria</taxon>
        <taxon>Bacillati</taxon>
        <taxon>Bacillota</taxon>
        <taxon>Clostridia</taxon>
        <taxon>Lachnospirales</taxon>
        <taxon>Lachnospiraceae</taxon>
        <taxon>Herbinix</taxon>
    </lineage>
</organism>